<sequence>MSFSQDKVVKHLGFELVHRRIFRDQVIESINFLSIANHLPRTRVLKFKSKEMLL</sequence>
<name>A0AAP0EQ27_9MAGN</name>
<gene>
    <name evidence="1" type="ORF">Scep_026092</name>
</gene>
<evidence type="ECO:0000313" key="1">
    <source>
        <dbReference type="EMBL" id="KAK9094623.1"/>
    </source>
</evidence>
<accession>A0AAP0EQ27</accession>
<keyword evidence="2" id="KW-1185">Reference proteome</keyword>
<dbReference type="AlphaFoldDB" id="A0AAP0EQ27"/>
<dbReference type="Proteomes" id="UP001419268">
    <property type="component" value="Unassembled WGS sequence"/>
</dbReference>
<protein>
    <submittedName>
        <fullName evidence="1">Uncharacterized protein</fullName>
    </submittedName>
</protein>
<dbReference type="EMBL" id="JBBNAG010000011">
    <property type="protein sequence ID" value="KAK9094623.1"/>
    <property type="molecule type" value="Genomic_DNA"/>
</dbReference>
<proteinExistence type="predicted"/>
<comment type="caution">
    <text evidence="1">The sequence shown here is derived from an EMBL/GenBank/DDBJ whole genome shotgun (WGS) entry which is preliminary data.</text>
</comment>
<organism evidence="1 2">
    <name type="scientific">Stephania cephalantha</name>
    <dbReference type="NCBI Taxonomy" id="152367"/>
    <lineage>
        <taxon>Eukaryota</taxon>
        <taxon>Viridiplantae</taxon>
        <taxon>Streptophyta</taxon>
        <taxon>Embryophyta</taxon>
        <taxon>Tracheophyta</taxon>
        <taxon>Spermatophyta</taxon>
        <taxon>Magnoliopsida</taxon>
        <taxon>Ranunculales</taxon>
        <taxon>Menispermaceae</taxon>
        <taxon>Menispermoideae</taxon>
        <taxon>Cissampelideae</taxon>
        <taxon>Stephania</taxon>
    </lineage>
</organism>
<evidence type="ECO:0000313" key="2">
    <source>
        <dbReference type="Proteomes" id="UP001419268"/>
    </source>
</evidence>
<reference evidence="1 2" key="1">
    <citation type="submission" date="2024-01" db="EMBL/GenBank/DDBJ databases">
        <title>Genome assemblies of Stephania.</title>
        <authorList>
            <person name="Yang L."/>
        </authorList>
    </citation>
    <scope>NUCLEOTIDE SEQUENCE [LARGE SCALE GENOMIC DNA]</scope>
    <source>
        <strain evidence="1">JXDWG</strain>
        <tissue evidence="1">Leaf</tissue>
    </source>
</reference>